<keyword evidence="2" id="KW-1003">Cell membrane</keyword>
<keyword evidence="5" id="KW-0472">Membrane</keyword>
<evidence type="ECO:0000256" key="4">
    <source>
        <dbReference type="ARBA" id="ARBA00022679"/>
    </source>
</evidence>
<evidence type="ECO:0000256" key="1">
    <source>
        <dbReference type="ARBA" id="ARBA00004533"/>
    </source>
</evidence>
<keyword evidence="6" id="KW-0012">Acyltransferase</keyword>
<evidence type="ECO:0000256" key="3">
    <source>
        <dbReference type="ARBA" id="ARBA00022519"/>
    </source>
</evidence>
<dbReference type="CDD" id="cd07984">
    <property type="entry name" value="LPLAT_LABLAT-like"/>
    <property type="match status" value="1"/>
</dbReference>
<dbReference type="RefSeq" id="WP_143159348.1">
    <property type="nucleotide sequence ID" value="NZ_FRAW01000009.1"/>
</dbReference>
<dbReference type="InterPro" id="IPR004960">
    <property type="entry name" value="LipA_acyltrans"/>
</dbReference>
<proteinExistence type="predicted"/>
<evidence type="ECO:0000256" key="2">
    <source>
        <dbReference type="ARBA" id="ARBA00022475"/>
    </source>
</evidence>
<accession>A0A1M6T9G3</accession>
<dbReference type="GO" id="GO:0005886">
    <property type="term" value="C:plasma membrane"/>
    <property type="evidence" value="ECO:0007669"/>
    <property type="project" value="UniProtKB-SubCell"/>
</dbReference>
<evidence type="ECO:0000313" key="8">
    <source>
        <dbReference type="Proteomes" id="UP000184275"/>
    </source>
</evidence>
<evidence type="ECO:0000256" key="6">
    <source>
        <dbReference type="ARBA" id="ARBA00023315"/>
    </source>
</evidence>
<gene>
    <name evidence="7" type="ORF">SAMN05720469_10935</name>
</gene>
<reference evidence="8" key="1">
    <citation type="submission" date="2016-11" db="EMBL/GenBank/DDBJ databases">
        <authorList>
            <person name="Varghese N."/>
            <person name="Submissions S."/>
        </authorList>
    </citation>
    <scope>NUCLEOTIDE SEQUENCE [LARGE SCALE GENOMIC DNA]</scope>
    <source>
        <strain evidence="8">UWOS</strain>
    </source>
</reference>
<name>A0A1M6T9G3_9BACT</name>
<keyword evidence="8" id="KW-1185">Reference proteome</keyword>
<keyword evidence="4 7" id="KW-0808">Transferase</keyword>
<dbReference type="Pfam" id="PF03279">
    <property type="entry name" value="Lip_A_acyltrans"/>
    <property type="match status" value="1"/>
</dbReference>
<dbReference type="AlphaFoldDB" id="A0A1M6T9G3"/>
<comment type="subcellular location">
    <subcellularLocation>
        <location evidence="1">Cell inner membrane</location>
    </subcellularLocation>
</comment>
<dbReference type="GO" id="GO:0009247">
    <property type="term" value="P:glycolipid biosynthetic process"/>
    <property type="evidence" value="ECO:0007669"/>
    <property type="project" value="UniProtKB-ARBA"/>
</dbReference>
<sequence>MPIYTVILQKILYRILLISGWKRKVLFFNLDYIYPKISLPQKRTFRKKLLQNLSFDVADFLTRNCIYSSNDKRFQIDSQSIPVLEKMKNGGLMLTAHFGNYEAIGPWLVRLGIPLTASYAKLHPECLNRWVYKHLRSIDNFNYSHFINNPRDILQFLNEKKLFCLIADQDFRKNRFILGKLLKKPVHCNPIPQFILNHRPKLPIFICWIYPQNHKHILFAKEIYPQNGQELFEMYHQWLEFQIQIAPERWYGWLHRRYLSALNDESKK</sequence>
<evidence type="ECO:0000313" key="7">
    <source>
        <dbReference type="EMBL" id="SHK53613.1"/>
    </source>
</evidence>
<dbReference type="GO" id="GO:0016746">
    <property type="term" value="F:acyltransferase activity"/>
    <property type="evidence" value="ECO:0007669"/>
    <property type="project" value="UniProtKB-KW"/>
</dbReference>
<evidence type="ECO:0000256" key="5">
    <source>
        <dbReference type="ARBA" id="ARBA00023136"/>
    </source>
</evidence>
<dbReference type="PANTHER" id="PTHR30606:SF10">
    <property type="entry name" value="PHOSPHATIDYLINOSITOL MANNOSIDE ACYLTRANSFERASE"/>
    <property type="match status" value="1"/>
</dbReference>
<dbReference type="PANTHER" id="PTHR30606">
    <property type="entry name" value="LIPID A BIOSYNTHESIS LAUROYL ACYLTRANSFERASE"/>
    <property type="match status" value="1"/>
</dbReference>
<dbReference type="EMBL" id="FRAW01000009">
    <property type="protein sequence ID" value="SHK53613.1"/>
    <property type="molecule type" value="Genomic_DNA"/>
</dbReference>
<dbReference type="Proteomes" id="UP000184275">
    <property type="component" value="Unassembled WGS sequence"/>
</dbReference>
<organism evidence="7 8">
    <name type="scientific">Fibrobacter intestinalis</name>
    <dbReference type="NCBI Taxonomy" id="28122"/>
    <lineage>
        <taxon>Bacteria</taxon>
        <taxon>Pseudomonadati</taxon>
        <taxon>Fibrobacterota</taxon>
        <taxon>Fibrobacteria</taxon>
        <taxon>Fibrobacterales</taxon>
        <taxon>Fibrobacteraceae</taxon>
        <taxon>Fibrobacter</taxon>
    </lineage>
</organism>
<keyword evidence="3" id="KW-0997">Cell inner membrane</keyword>
<protein>
    <submittedName>
        <fullName evidence="7">KDO2-lipid IV(A) lauroyltransferase</fullName>
    </submittedName>
</protein>